<keyword evidence="3" id="KW-1185">Reference proteome</keyword>
<proteinExistence type="predicted"/>
<protein>
    <recommendedName>
        <fullName evidence="4">Leptin</fullName>
    </recommendedName>
</protein>
<reference evidence="2 3" key="1">
    <citation type="journal article" date="2021" name="G3 (Bethesda)">
        <title>Improved contiguity of the threespine stickleback genome using long-read sequencing.</title>
        <authorList>
            <person name="Nath S."/>
            <person name="Shaw D.E."/>
            <person name="White M.A."/>
        </authorList>
    </citation>
    <scope>NUCLEOTIDE SEQUENCE [LARGE SCALE GENOMIC DNA]</scope>
    <source>
        <strain evidence="2 3">Lake Benthic</strain>
    </source>
</reference>
<dbReference type="Proteomes" id="UP000007635">
    <property type="component" value="Chromosome XIX"/>
</dbReference>
<evidence type="ECO:0000313" key="2">
    <source>
        <dbReference type="Ensembl" id="ENSGACP00000049318.1"/>
    </source>
</evidence>
<evidence type="ECO:0008006" key="4">
    <source>
        <dbReference type="Google" id="ProtNLM"/>
    </source>
</evidence>
<evidence type="ECO:0000313" key="3">
    <source>
        <dbReference type="Proteomes" id="UP000007635"/>
    </source>
</evidence>
<keyword evidence="1" id="KW-0732">Signal</keyword>
<feature type="chain" id="PRO_5042920019" description="Leptin" evidence="1">
    <location>
        <begin position="23"/>
        <end position="150"/>
    </location>
</feature>
<reference evidence="2" key="2">
    <citation type="submission" date="2025-08" db="UniProtKB">
        <authorList>
            <consortium name="Ensembl"/>
        </authorList>
    </citation>
    <scope>IDENTIFICATION</scope>
</reference>
<accession>A0AAQ4QFW2</accession>
<name>A0AAQ4QFW2_GASAC</name>
<evidence type="ECO:0000256" key="1">
    <source>
        <dbReference type="SAM" id="SignalP"/>
    </source>
</evidence>
<feature type="signal peptide" evidence="1">
    <location>
        <begin position="1"/>
        <end position="22"/>
    </location>
</feature>
<dbReference type="Ensembl" id="ENSGACT00000060293.1">
    <property type="protein sequence ID" value="ENSGACP00000049318.1"/>
    <property type="gene ID" value="ENSGACG00000034530.1"/>
</dbReference>
<organism evidence="2 3">
    <name type="scientific">Gasterosteus aculeatus aculeatus</name>
    <name type="common">three-spined stickleback</name>
    <dbReference type="NCBI Taxonomy" id="481459"/>
    <lineage>
        <taxon>Eukaryota</taxon>
        <taxon>Metazoa</taxon>
        <taxon>Chordata</taxon>
        <taxon>Craniata</taxon>
        <taxon>Vertebrata</taxon>
        <taxon>Euteleostomi</taxon>
        <taxon>Actinopterygii</taxon>
        <taxon>Neopterygii</taxon>
        <taxon>Teleostei</taxon>
        <taxon>Neoteleostei</taxon>
        <taxon>Acanthomorphata</taxon>
        <taxon>Eupercaria</taxon>
        <taxon>Perciformes</taxon>
        <taxon>Cottioidei</taxon>
        <taxon>Gasterosteales</taxon>
        <taxon>Gasterosteidae</taxon>
        <taxon>Gasterosteus</taxon>
    </lineage>
</organism>
<dbReference type="GeneTree" id="ENSGT00530000066614"/>
<reference evidence="2" key="3">
    <citation type="submission" date="2025-09" db="UniProtKB">
        <authorList>
            <consortium name="Ensembl"/>
        </authorList>
    </citation>
    <scope>IDENTIFICATION</scope>
</reference>
<dbReference type="AlphaFoldDB" id="A0AAQ4QFW2"/>
<sequence>MAYTWTLLFSLFTSPILRVCTASPLPSVEVMKMAKQLVVRLDDFQFPTDLTIGALDYDFSGTKSIVAALERCNSPISESLEGVTQVKTELSSLIGFLRRLKQCSEDPEPTSPEPTPQDQRFIQSKTFEGLKRTREYLQQLQQNLDNLDTC</sequence>